<evidence type="ECO:0000313" key="6">
    <source>
        <dbReference type="Proteomes" id="UP000319374"/>
    </source>
</evidence>
<dbReference type="Gene3D" id="3.40.1190.20">
    <property type="match status" value="1"/>
</dbReference>
<evidence type="ECO:0000256" key="3">
    <source>
        <dbReference type="ARBA" id="ARBA00022777"/>
    </source>
</evidence>
<gene>
    <name evidence="5" type="ORF">A5CPEGH6_11570</name>
</gene>
<organism evidence="5 6">
    <name type="scientific">Alistipes dispar</name>
    <dbReference type="NCBI Taxonomy" id="2585119"/>
    <lineage>
        <taxon>Bacteria</taxon>
        <taxon>Pseudomonadati</taxon>
        <taxon>Bacteroidota</taxon>
        <taxon>Bacteroidia</taxon>
        <taxon>Bacteroidales</taxon>
        <taxon>Rikenellaceae</taxon>
        <taxon>Alistipes</taxon>
    </lineage>
</organism>
<sequence>MDRLFVGMGEALWDMLPEGPQIGGAPANFAWHAGQLGFGAVAVSAVGADDLGDRLVRTFDGMGLRHRLERVGFPTGTVQVTLDPAGVPTYEIRENVAWDNIPWTPALDGLAARTDVFCFGTLAQRCGVSRNSIRRFLHRMPESETCLRVFDINLRQHFYGRNIVEESLSACNVLKINEEEFGLFGSMFGLAGPFVERARETLRRFGLHYLIITCGASESHVFAAEGHSVLATPRVAVRDTVGAGDSFTAAFCAALCAGQGMREAHRLAVDVSAYVCTQPGAMPALPESLISRIR</sequence>
<accession>A0A4Y1X208</accession>
<dbReference type="PANTHER" id="PTHR43085:SF57">
    <property type="entry name" value="CARBOHYDRATE KINASE PFKB DOMAIN-CONTAINING PROTEIN"/>
    <property type="match status" value="1"/>
</dbReference>
<dbReference type="CDD" id="cd01167">
    <property type="entry name" value="bac_FRK"/>
    <property type="match status" value="1"/>
</dbReference>
<keyword evidence="3 5" id="KW-0418">Kinase</keyword>
<dbReference type="OrthoDB" id="9813569at2"/>
<reference evidence="6" key="1">
    <citation type="submission" date="2019-06" db="EMBL/GenBank/DDBJ databases">
        <title>Alistipes onderdonkii subsp. vulgaris subsp. nov., Alistipes dispar sp. nov. and Alistipes communis sp. nov., isolated from human faeces, and creation of Alistipes onderdonkii subsp. onderdonkii subsp. nov.</title>
        <authorList>
            <person name="Sakamoto M."/>
            <person name="Ikeyama N."/>
            <person name="Ogata Y."/>
            <person name="Suda W."/>
            <person name="Iino T."/>
            <person name="Hattori M."/>
            <person name="Ohkuma M."/>
        </authorList>
    </citation>
    <scope>NUCLEOTIDE SEQUENCE [LARGE SCALE GENOMIC DNA]</scope>
    <source>
        <strain evidence="6">5CPEGH6</strain>
    </source>
</reference>
<dbReference type="Proteomes" id="UP000319374">
    <property type="component" value="Chromosome"/>
</dbReference>
<dbReference type="InterPro" id="IPR011611">
    <property type="entry name" value="PfkB_dom"/>
</dbReference>
<evidence type="ECO:0000259" key="4">
    <source>
        <dbReference type="Pfam" id="PF00294"/>
    </source>
</evidence>
<comment type="similarity">
    <text evidence="1">Belongs to the carbohydrate kinase PfkB family.</text>
</comment>
<keyword evidence="6" id="KW-1185">Reference proteome</keyword>
<keyword evidence="2" id="KW-0808">Transferase</keyword>
<protein>
    <submittedName>
        <fullName evidence="5">Fructokinase</fullName>
    </submittedName>
</protein>
<dbReference type="RefSeq" id="WP_141428332.1">
    <property type="nucleotide sequence ID" value="NZ_AP019736.1"/>
</dbReference>
<evidence type="ECO:0000256" key="1">
    <source>
        <dbReference type="ARBA" id="ARBA00010688"/>
    </source>
</evidence>
<dbReference type="GeneID" id="98673134"/>
<dbReference type="SUPFAM" id="SSF53613">
    <property type="entry name" value="Ribokinase-like"/>
    <property type="match status" value="1"/>
</dbReference>
<dbReference type="EMBL" id="AP019736">
    <property type="protein sequence ID" value="BBL06519.1"/>
    <property type="molecule type" value="Genomic_DNA"/>
</dbReference>
<dbReference type="GO" id="GO:0016301">
    <property type="term" value="F:kinase activity"/>
    <property type="evidence" value="ECO:0007669"/>
    <property type="project" value="UniProtKB-KW"/>
</dbReference>
<proteinExistence type="inferred from homology"/>
<dbReference type="InterPro" id="IPR050306">
    <property type="entry name" value="PfkB_Carbo_kinase"/>
</dbReference>
<dbReference type="AlphaFoldDB" id="A0A4Y1X208"/>
<feature type="domain" description="Carbohydrate kinase PfkB" evidence="4">
    <location>
        <begin position="22"/>
        <end position="286"/>
    </location>
</feature>
<evidence type="ECO:0000256" key="2">
    <source>
        <dbReference type="ARBA" id="ARBA00022679"/>
    </source>
</evidence>
<dbReference type="KEGG" id="ada:A5CPEGH6_11570"/>
<dbReference type="InterPro" id="IPR029056">
    <property type="entry name" value="Ribokinase-like"/>
</dbReference>
<dbReference type="PANTHER" id="PTHR43085">
    <property type="entry name" value="HEXOKINASE FAMILY MEMBER"/>
    <property type="match status" value="1"/>
</dbReference>
<evidence type="ECO:0000313" key="5">
    <source>
        <dbReference type="EMBL" id="BBL06519.1"/>
    </source>
</evidence>
<dbReference type="Pfam" id="PF00294">
    <property type="entry name" value="PfkB"/>
    <property type="match status" value="1"/>
</dbReference>
<name>A0A4Y1X208_9BACT</name>